<proteinExistence type="predicted"/>
<reference evidence="2 3" key="1">
    <citation type="journal article" date="2018" name="Evol. Lett.">
        <title>Horizontal gene cluster transfer increased hallucinogenic mushroom diversity.</title>
        <authorList>
            <person name="Reynolds H.T."/>
            <person name="Vijayakumar V."/>
            <person name="Gluck-Thaler E."/>
            <person name="Korotkin H.B."/>
            <person name="Matheny P.B."/>
            <person name="Slot J.C."/>
        </authorList>
    </citation>
    <scope>NUCLEOTIDE SEQUENCE [LARGE SCALE GENOMIC DNA]</scope>
    <source>
        <strain evidence="2 3">2631</strain>
    </source>
</reference>
<dbReference type="EMBL" id="NHYD01001868">
    <property type="protein sequence ID" value="PPQ89473.1"/>
    <property type="molecule type" value="Genomic_DNA"/>
</dbReference>
<evidence type="ECO:0000259" key="1">
    <source>
        <dbReference type="PROSITE" id="PS51186"/>
    </source>
</evidence>
<dbReference type="PROSITE" id="PS51186">
    <property type="entry name" value="GNAT"/>
    <property type="match status" value="1"/>
</dbReference>
<comment type="caution">
    <text evidence="2">The sequence shown here is derived from an EMBL/GenBank/DDBJ whole genome shotgun (WGS) entry which is preliminary data.</text>
</comment>
<name>A0A409XFD0_PSICY</name>
<dbReference type="AlphaFoldDB" id="A0A409XFD0"/>
<evidence type="ECO:0000313" key="2">
    <source>
        <dbReference type="EMBL" id="PPQ89473.1"/>
    </source>
</evidence>
<dbReference type="Pfam" id="PF13302">
    <property type="entry name" value="Acetyltransf_3"/>
    <property type="match status" value="1"/>
</dbReference>
<dbReference type="GO" id="GO:0016747">
    <property type="term" value="F:acyltransferase activity, transferring groups other than amino-acyl groups"/>
    <property type="evidence" value="ECO:0007669"/>
    <property type="project" value="InterPro"/>
</dbReference>
<dbReference type="PANTHER" id="PTHR43415">
    <property type="entry name" value="SPERMIDINE N(1)-ACETYLTRANSFERASE"/>
    <property type="match status" value="1"/>
</dbReference>
<dbReference type="SUPFAM" id="SSF55729">
    <property type="entry name" value="Acyl-CoA N-acyltransferases (Nat)"/>
    <property type="match status" value="1"/>
</dbReference>
<dbReference type="InterPro" id="IPR000182">
    <property type="entry name" value="GNAT_dom"/>
</dbReference>
<dbReference type="PANTHER" id="PTHR43415:SF3">
    <property type="entry name" value="GNAT-FAMILY ACETYLTRANSFERASE"/>
    <property type="match status" value="1"/>
</dbReference>
<dbReference type="Proteomes" id="UP000283269">
    <property type="component" value="Unassembled WGS sequence"/>
</dbReference>
<gene>
    <name evidence="2" type="ORF">CVT25_011999</name>
</gene>
<dbReference type="Gene3D" id="3.40.630.30">
    <property type="match status" value="1"/>
</dbReference>
<evidence type="ECO:0000313" key="3">
    <source>
        <dbReference type="Proteomes" id="UP000283269"/>
    </source>
</evidence>
<feature type="domain" description="N-acetyltransferase" evidence="1">
    <location>
        <begin position="51"/>
        <end position="194"/>
    </location>
</feature>
<dbReference type="STRING" id="93625.A0A409XFD0"/>
<dbReference type="InParanoid" id="A0A409XFD0"/>
<keyword evidence="3" id="KW-1185">Reference proteome</keyword>
<protein>
    <recommendedName>
        <fullName evidence="1">N-acetyltransferase domain-containing protein</fullName>
    </recommendedName>
</protein>
<dbReference type="InterPro" id="IPR016181">
    <property type="entry name" value="Acyl_CoA_acyltransferase"/>
</dbReference>
<sequence>MFDLSCGIRLRAFRAPPAADLDSILSLYNNTQVAPLITLRFLAPRGDQLKKEFQDLIDKDAEIFCMIETIPTPSSSIDEGNQNGPDSPRHEPQFIGITALWGFLERGHRHTKYSIIMLPEFWNRGYGQHITRFMVDHAFVHMNMHRISLDVWEGNDRAAAVYKKIGFIEEGRQRKAVWINGGWKDNILMGILVDEWKEMRDSKT</sequence>
<accession>A0A409XFD0</accession>
<dbReference type="OrthoDB" id="630895at2759"/>
<organism evidence="2 3">
    <name type="scientific">Psilocybe cyanescens</name>
    <dbReference type="NCBI Taxonomy" id="93625"/>
    <lineage>
        <taxon>Eukaryota</taxon>
        <taxon>Fungi</taxon>
        <taxon>Dikarya</taxon>
        <taxon>Basidiomycota</taxon>
        <taxon>Agaricomycotina</taxon>
        <taxon>Agaricomycetes</taxon>
        <taxon>Agaricomycetidae</taxon>
        <taxon>Agaricales</taxon>
        <taxon>Agaricineae</taxon>
        <taxon>Strophariaceae</taxon>
        <taxon>Psilocybe</taxon>
    </lineage>
</organism>